<keyword evidence="2" id="KW-1133">Transmembrane helix</keyword>
<dbReference type="EMBL" id="VDFO01000022">
    <property type="protein sequence ID" value="MQS97625.1"/>
    <property type="molecule type" value="Genomic_DNA"/>
</dbReference>
<evidence type="ECO:0000313" key="3">
    <source>
        <dbReference type="EMBL" id="MQS75276.1"/>
    </source>
</evidence>
<evidence type="ECO:0000313" key="6">
    <source>
        <dbReference type="Proteomes" id="UP000414364"/>
    </source>
</evidence>
<evidence type="ECO:0000256" key="2">
    <source>
        <dbReference type="SAM" id="Phobius"/>
    </source>
</evidence>
<dbReference type="OrthoDB" id="2292214at2"/>
<feature type="transmembrane region" description="Helical" evidence="2">
    <location>
        <begin position="6"/>
        <end position="22"/>
    </location>
</feature>
<keyword evidence="2" id="KW-0472">Membrane</keyword>
<feature type="compositionally biased region" description="Low complexity" evidence="1">
    <location>
        <begin position="150"/>
        <end position="170"/>
    </location>
</feature>
<dbReference type="Proteomes" id="UP000414364">
    <property type="component" value="Unassembled WGS sequence"/>
</dbReference>
<organism evidence="3 6">
    <name type="scientific">Companilactobacillus halodurans</name>
    <dbReference type="NCBI Taxonomy" id="2584183"/>
    <lineage>
        <taxon>Bacteria</taxon>
        <taxon>Bacillati</taxon>
        <taxon>Bacillota</taxon>
        <taxon>Bacilli</taxon>
        <taxon>Lactobacillales</taxon>
        <taxon>Lactobacillaceae</taxon>
        <taxon>Companilactobacillus</taxon>
    </lineage>
</organism>
<dbReference type="Gene3D" id="3.40.10.10">
    <property type="entry name" value="DNA Methylphosphotriester Repair Domain"/>
    <property type="match status" value="1"/>
</dbReference>
<reference evidence="5 6" key="1">
    <citation type="journal article" date="2019" name="Syst. Appl. Microbiol.">
        <title>Polyphasic characterization of two novel Lactobacillus spp. isolated from blown salami packages: Description of Lactobacillus halodurans sp. nov. and Lactobacillus salsicarnum sp. nov.</title>
        <authorList>
            <person name="Schuster J.A."/>
            <person name="Klingl A."/>
            <person name="Vogel R.F."/>
            <person name="Ehrmann M.A."/>
        </authorList>
    </citation>
    <scope>NUCLEOTIDE SEQUENCE [LARGE SCALE GENOMIC DNA]</scope>
    <source>
        <strain evidence="4 5">TMW 1.1920</strain>
        <strain evidence="3 6">TMW 1.2172</strain>
    </source>
</reference>
<proteinExistence type="predicted"/>
<feature type="region of interest" description="Disordered" evidence="1">
    <location>
        <begin position="107"/>
        <end position="198"/>
    </location>
</feature>
<dbReference type="EMBL" id="VDFP01000003">
    <property type="protein sequence ID" value="MQS75276.1"/>
    <property type="molecule type" value="Genomic_DNA"/>
</dbReference>
<accession>A0A5P0ZM72</accession>
<feature type="transmembrane region" description="Helical" evidence="2">
    <location>
        <begin position="42"/>
        <end position="60"/>
    </location>
</feature>
<gene>
    <name evidence="4" type="ORF">FHL05_06945</name>
    <name evidence="3" type="ORF">FHL06_02555</name>
</gene>
<name>A0A5P0ZM72_9LACO</name>
<evidence type="ECO:0000256" key="1">
    <source>
        <dbReference type="SAM" id="MobiDB-lite"/>
    </source>
</evidence>
<feature type="compositionally biased region" description="Polar residues" evidence="1">
    <location>
        <begin position="172"/>
        <end position="190"/>
    </location>
</feature>
<keyword evidence="2" id="KW-0812">Transmembrane</keyword>
<dbReference type="AlphaFoldDB" id="A0A5P0ZM72"/>
<keyword evidence="5" id="KW-1185">Reference proteome</keyword>
<dbReference type="InterPro" id="IPR035451">
    <property type="entry name" value="Ada-like_dom_sf"/>
</dbReference>
<dbReference type="SUPFAM" id="SSF57884">
    <property type="entry name" value="Ada DNA repair protein, N-terminal domain (N-Ada 10)"/>
    <property type="match status" value="1"/>
</dbReference>
<protein>
    <submittedName>
        <fullName evidence="3">DNA-entry nuclease</fullName>
    </submittedName>
</protein>
<feature type="compositionally biased region" description="Low complexity" evidence="1">
    <location>
        <begin position="134"/>
        <end position="143"/>
    </location>
</feature>
<dbReference type="RefSeq" id="WP_153384687.1">
    <property type="nucleotide sequence ID" value="NZ_VDFO01000022.1"/>
</dbReference>
<sequence length="226" mass="25930">MTVLIGLIAFFAMIYFAIKLINQHKVRNKTRTGKAIKKKYRIGLFSSLIILIVAFASGGGTTEEKVSHQDQKNEPRTSVVATKTKYVGKSKYKIVKKEHVALVAQKNKLKEQEDSLQEQRDQIEDKEKQEQEEQQQQQEQAQKQQEEQQKQAQQQAQQQQEKQNQQQETQQRGDMTTSQSGKIVGNSNSHIYHVPGQRGYKMNSSNAVYFDNEQDAINAGYRKAKV</sequence>
<evidence type="ECO:0000313" key="5">
    <source>
        <dbReference type="Proteomes" id="UP000371423"/>
    </source>
</evidence>
<dbReference type="Proteomes" id="UP000371423">
    <property type="component" value="Unassembled WGS sequence"/>
</dbReference>
<feature type="compositionally biased region" description="Basic and acidic residues" evidence="1">
    <location>
        <begin position="108"/>
        <end position="131"/>
    </location>
</feature>
<comment type="caution">
    <text evidence="3">The sequence shown here is derived from an EMBL/GenBank/DDBJ whole genome shotgun (WGS) entry which is preliminary data.</text>
</comment>
<evidence type="ECO:0000313" key="4">
    <source>
        <dbReference type="EMBL" id="MQS97625.1"/>
    </source>
</evidence>